<proteinExistence type="predicted"/>
<evidence type="ECO:0000256" key="1">
    <source>
        <dbReference type="SAM" id="MobiDB-lite"/>
    </source>
</evidence>
<keyword evidence="3" id="KW-1185">Reference proteome</keyword>
<evidence type="ECO:0000313" key="3">
    <source>
        <dbReference type="Proteomes" id="UP001176940"/>
    </source>
</evidence>
<sequence>MLTCHLQIDITEENRERKTEREKRSQSDHRREGEITEREITERDITERERYHRERERDITEREITEREREITEREILQEFLSQLERDFTLLKEQIQRQTNDPTDAEITRLKCVLDSAVQKIKHKLYELRQENAKIKG</sequence>
<accession>A0ABN9MHR7</accession>
<dbReference type="Proteomes" id="UP001176940">
    <property type="component" value="Unassembled WGS sequence"/>
</dbReference>
<dbReference type="EMBL" id="CAUEEQ010073283">
    <property type="protein sequence ID" value="CAJ0966277.1"/>
    <property type="molecule type" value="Genomic_DNA"/>
</dbReference>
<gene>
    <name evidence="2" type="ORF">RIMI_LOCUS21128934</name>
</gene>
<reference evidence="2" key="1">
    <citation type="submission" date="2023-07" db="EMBL/GenBank/DDBJ databases">
        <authorList>
            <person name="Stuckert A."/>
        </authorList>
    </citation>
    <scope>NUCLEOTIDE SEQUENCE</scope>
</reference>
<name>A0ABN9MHR7_9NEOB</name>
<organism evidence="2 3">
    <name type="scientific">Ranitomeya imitator</name>
    <name type="common">mimic poison frog</name>
    <dbReference type="NCBI Taxonomy" id="111125"/>
    <lineage>
        <taxon>Eukaryota</taxon>
        <taxon>Metazoa</taxon>
        <taxon>Chordata</taxon>
        <taxon>Craniata</taxon>
        <taxon>Vertebrata</taxon>
        <taxon>Euteleostomi</taxon>
        <taxon>Amphibia</taxon>
        <taxon>Batrachia</taxon>
        <taxon>Anura</taxon>
        <taxon>Neobatrachia</taxon>
        <taxon>Hyloidea</taxon>
        <taxon>Dendrobatidae</taxon>
        <taxon>Dendrobatinae</taxon>
        <taxon>Ranitomeya</taxon>
    </lineage>
</organism>
<feature type="region of interest" description="Disordered" evidence="1">
    <location>
        <begin position="1"/>
        <end position="62"/>
    </location>
</feature>
<evidence type="ECO:0000313" key="2">
    <source>
        <dbReference type="EMBL" id="CAJ0966277.1"/>
    </source>
</evidence>
<protein>
    <submittedName>
        <fullName evidence="2">Uncharacterized protein</fullName>
    </submittedName>
</protein>
<feature type="compositionally biased region" description="Basic and acidic residues" evidence="1">
    <location>
        <begin position="12"/>
        <end position="62"/>
    </location>
</feature>
<comment type="caution">
    <text evidence="2">The sequence shown here is derived from an EMBL/GenBank/DDBJ whole genome shotgun (WGS) entry which is preliminary data.</text>
</comment>